<reference evidence="3 4" key="1">
    <citation type="journal article" date="2015" name="Nature">
        <title>rRNA introns, odd ribosomes, and small enigmatic genomes across a large radiation of phyla.</title>
        <authorList>
            <person name="Brown C.T."/>
            <person name="Hug L.A."/>
            <person name="Thomas B.C."/>
            <person name="Sharon I."/>
            <person name="Castelle C.J."/>
            <person name="Singh A."/>
            <person name="Wilkins M.J."/>
            <person name="Williams K.H."/>
            <person name="Banfield J.F."/>
        </authorList>
    </citation>
    <scope>NUCLEOTIDE SEQUENCE [LARGE SCALE GENOMIC DNA]</scope>
</reference>
<comment type="caution">
    <text evidence="3">The sequence shown here is derived from an EMBL/GenBank/DDBJ whole genome shotgun (WGS) entry which is preliminary data.</text>
</comment>
<evidence type="ECO:0000313" key="4">
    <source>
        <dbReference type="Proteomes" id="UP000034927"/>
    </source>
</evidence>
<proteinExistence type="predicted"/>
<evidence type="ECO:0000313" key="3">
    <source>
        <dbReference type="EMBL" id="KKP59131.1"/>
    </source>
</evidence>
<sequence>MAFNRDDKRSGGGSGRGFGGGGRSFGGGSRFGGGGRGGSARPTMHSTTCSDCGNTCEVPFKPTGARPVFCSNCFKKEENGGDSRSSFDSRPARFNSDRSERPSFGGDRQLHDAICAKCGENCQVPFKPNDSKPVYCSNCFDKGAKGGQSSEQLDTINAKLDLIIKAMGLGSVSTKEKVEKKSEPEAKKEVAAPKKEKTKAKAKVASKKVSAKKKK</sequence>
<evidence type="ECO:0000256" key="1">
    <source>
        <dbReference type="SAM" id="MobiDB-lite"/>
    </source>
</evidence>
<feature type="compositionally biased region" description="Basic and acidic residues" evidence="1">
    <location>
        <begin position="174"/>
        <end position="195"/>
    </location>
</feature>
<dbReference type="InterPro" id="IPR026363">
    <property type="entry name" value="CxxC-x17-CxxC_dom"/>
</dbReference>
<feature type="compositionally biased region" description="Gly residues" evidence="1">
    <location>
        <begin position="11"/>
        <end position="38"/>
    </location>
</feature>
<organism evidence="3 4">
    <name type="scientific">Candidatus Magasanikbacteria bacterium GW2011_GWC2_34_16</name>
    <dbReference type="NCBI Taxonomy" id="1619045"/>
    <lineage>
        <taxon>Bacteria</taxon>
        <taxon>Candidatus Magasanikiibacteriota</taxon>
    </lineage>
</organism>
<dbReference type="Pfam" id="PF23477">
    <property type="entry name" value="zf_Tbcl_2"/>
    <property type="match status" value="2"/>
</dbReference>
<feature type="compositionally biased region" description="Basic and acidic residues" evidence="1">
    <location>
        <begin position="77"/>
        <end position="101"/>
    </location>
</feature>
<protein>
    <recommendedName>
        <fullName evidence="2">CxxC-x17-CxxC domain-containing protein</fullName>
    </recommendedName>
</protein>
<evidence type="ECO:0000259" key="2">
    <source>
        <dbReference type="Pfam" id="PF23477"/>
    </source>
</evidence>
<feature type="domain" description="CxxC-x17-CxxC" evidence="2">
    <location>
        <begin position="43"/>
        <end position="77"/>
    </location>
</feature>
<dbReference type="AlphaFoldDB" id="A0A0G0B5Z7"/>
<dbReference type="Proteomes" id="UP000034927">
    <property type="component" value="Unassembled WGS sequence"/>
</dbReference>
<dbReference type="EMBL" id="LBPO01000008">
    <property type="protein sequence ID" value="KKP59131.1"/>
    <property type="molecule type" value="Genomic_DNA"/>
</dbReference>
<feature type="region of interest" description="Disordered" evidence="1">
    <location>
        <begin position="1"/>
        <end position="51"/>
    </location>
</feature>
<feature type="region of interest" description="Disordered" evidence="1">
    <location>
        <begin position="172"/>
        <end position="215"/>
    </location>
</feature>
<feature type="compositionally biased region" description="Basic and acidic residues" evidence="1">
    <location>
        <begin position="1"/>
        <end position="10"/>
    </location>
</feature>
<feature type="compositionally biased region" description="Basic residues" evidence="1">
    <location>
        <begin position="196"/>
        <end position="215"/>
    </location>
</feature>
<gene>
    <name evidence="3" type="ORF">UR53_C0008G0001</name>
</gene>
<feature type="region of interest" description="Disordered" evidence="1">
    <location>
        <begin position="77"/>
        <end position="107"/>
    </location>
</feature>
<accession>A0A0G0B5Z7</accession>
<feature type="domain" description="CxxC-x17-CxxC" evidence="2">
    <location>
        <begin position="108"/>
        <end position="142"/>
    </location>
</feature>
<name>A0A0G0B5Z7_9BACT</name>
<dbReference type="NCBIfam" id="TIGR04272">
    <property type="entry name" value="cxxc_cxxc_Mbark"/>
    <property type="match status" value="2"/>
</dbReference>